<name>A0A4Z2HVB3_9TELE</name>
<accession>A0A4Z2HVB3</accession>
<proteinExistence type="predicted"/>
<dbReference type="EMBL" id="SRLO01000171">
    <property type="protein sequence ID" value="TNN69779.1"/>
    <property type="molecule type" value="Genomic_DNA"/>
</dbReference>
<protein>
    <submittedName>
        <fullName evidence="1">Uncharacterized protein</fullName>
    </submittedName>
</protein>
<dbReference type="AlphaFoldDB" id="A0A4Z2HVB3"/>
<gene>
    <name evidence="1" type="ORF">EYF80_020011</name>
</gene>
<comment type="caution">
    <text evidence="1">The sequence shown here is derived from an EMBL/GenBank/DDBJ whole genome shotgun (WGS) entry which is preliminary data.</text>
</comment>
<keyword evidence="2" id="KW-1185">Reference proteome</keyword>
<evidence type="ECO:0000313" key="1">
    <source>
        <dbReference type="EMBL" id="TNN69779.1"/>
    </source>
</evidence>
<evidence type="ECO:0000313" key="2">
    <source>
        <dbReference type="Proteomes" id="UP000314294"/>
    </source>
</evidence>
<dbReference type="Proteomes" id="UP000314294">
    <property type="component" value="Unassembled WGS sequence"/>
</dbReference>
<reference evidence="1 2" key="1">
    <citation type="submission" date="2019-03" db="EMBL/GenBank/DDBJ databases">
        <title>First draft genome of Liparis tanakae, snailfish: a comprehensive survey of snailfish specific genes.</title>
        <authorList>
            <person name="Kim W."/>
            <person name="Song I."/>
            <person name="Jeong J.-H."/>
            <person name="Kim D."/>
            <person name="Kim S."/>
            <person name="Ryu S."/>
            <person name="Song J.Y."/>
            <person name="Lee S.K."/>
        </authorList>
    </citation>
    <scope>NUCLEOTIDE SEQUENCE [LARGE SCALE GENOMIC DNA]</scope>
    <source>
        <tissue evidence="1">Muscle</tissue>
    </source>
</reference>
<organism evidence="1 2">
    <name type="scientific">Liparis tanakae</name>
    <name type="common">Tanaka's snailfish</name>
    <dbReference type="NCBI Taxonomy" id="230148"/>
    <lineage>
        <taxon>Eukaryota</taxon>
        <taxon>Metazoa</taxon>
        <taxon>Chordata</taxon>
        <taxon>Craniata</taxon>
        <taxon>Vertebrata</taxon>
        <taxon>Euteleostomi</taxon>
        <taxon>Actinopterygii</taxon>
        <taxon>Neopterygii</taxon>
        <taxon>Teleostei</taxon>
        <taxon>Neoteleostei</taxon>
        <taxon>Acanthomorphata</taxon>
        <taxon>Eupercaria</taxon>
        <taxon>Perciformes</taxon>
        <taxon>Cottioidei</taxon>
        <taxon>Cottales</taxon>
        <taxon>Liparidae</taxon>
        <taxon>Liparis</taxon>
    </lineage>
</organism>
<sequence>MLRLKRHPDASMSHKGGETRDFIVVICPSSRLGDLLLLTHDVQELLRQNRPPNEGDHVMRPSCMLHNDGSRLLEHAAEIGATELSSVMKRVIQDIERPPQANIHLSRFPCGWNLCVDKKREEVGGGGESKGRECGVDERGNAAVLTTARLIHPEHAELLCFSNWLQLKFGSRIL</sequence>